<reference evidence="8 9" key="1">
    <citation type="submission" date="2017-08" db="EMBL/GenBank/DDBJ databases">
        <title>Infants hospitalized years apart are colonized by the same room-sourced microbial strains.</title>
        <authorList>
            <person name="Brooks B."/>
            <person name="Olm M.R."/>
            <person name="Firek B.A."/>
            <person name="Baker R."/>
            <person name="Thomas B.C."/>
            <person name="Morowitz M.J."/>
            <person name="Banfield J.F."/>
        </authorList>
    </citation>
    <scope>NUCLEOTIDE SEQUENCE [LARGE SCALE GENOMIC DNA]</scope>
    <source>
        <strain evidence="8">S2_018_000_R2_104</strain>
    </source>
</reference>
<dbReference type="Gene3D" id="3.10.50.30">
    <property type="entry name" value="Transcription elongation factor, GreA/GreB, C-terminal domain"/>
    <property type="match status" value="1"/>
</dbReference>
<evidence type="ECO:0000313" key="8">
    <source>
        <dbReference type="EMBL" id="PZO86896.1"/>
    </source>
</evidence>
<dbReference type="InterPro" id="IPR001437">
    <property type="entry name" value="Tscrpt_elong_fac_GreA/B_C"/>
</dbReference>
<dbReference type="HAMAP" id="MF_00930">
    <property type="entry name" value="GreB"/>
    <property type="match status" value="1"/>
</dbReference>
<evidence type="ECO:0000313" key="9">
    <source>
        <dbReference type="Proteomes" id="UP000249557"/>
    </source>
</evidence>
<feature type="domain" description="Transcription elongation factor GreA/GreB C-terminal" evidence="6">
    <location>
        <begin position="112"/>
        <end position="184"/>
    </location>
</feature>
<evidence type="ECO:0000256" key="2">
    <source>
        <dbReference type="ARBA" id="ARBA00023125"/>
    </source>
</evidence>
<dbReference type="HAMAP" id="MF_00105">
    <property type="entry name" value="GreA_GreB"/>
    <property type="match status" value="1"/>
</dbReference>
<evidence type="ECO:0000256" key="4">
    <source>
        <dbReference type="HAMAP-Rule" id="MF_00930"/>
    </source>
</evidence>
<keyword evidence="2 4" id="KW-0238">DNA-binding</keyword>
<accession>A0A2W4ZZS3</accession>
<dbReference type="Gene3D" id="1.10.287.180">
    <property type="entry name" value="Transcription elongation factor, GreA/GreB, N-terminal domain"/>
    <property type="match status" value="1"/>
</dbReference>
<dbReference type="GO" id="GO:0006354">
    <property type="term" value="P:DNA-templated transcription elongation"/>
    <property type="evidence" value="ECO:0007669"/>
    <property type="project" value="TreeGrafter"/>
</dbReference>
<dbReference type="Proteomes" id="UP000249557">
    <property type="component" value="Unassembled WGS sequence"/>
</dbReference>
<dbReference type="GO" id="GO:0003677">
    <property type="term" value="F:DNA binding"/>
    <property type="evidence" value="ECO:0007669"/>
    <property type="project" value="UniProtKB-UniRule"/>
</dbReference>
<evidence type="ECO:0000256" key="1">
    <source>
        <dbReference type="ARBA" id="ARBA00023015"/>
    </source>
</evidence>
<keyword evidence="3 4" id="KW-0804">Transcription</keyword>
<feature type="domain" description="Transcription elongation factor GreA/GreB N-terminal" evidence="7">
    <location>
        <begin position="33"/>
        <end position="102"/>
    </location>
</feature>
<comment type="similarity">
    <text evidence="4">Belongs to the GreA/GreB family. GreB subfamily.</text>
</comment>
<comment type="caution">
    <text evidence="8">The sequence shown here is derived from an EMBL/GenBank/DDBJ whole genome shotgun (WGS) entry which is preliminary data.</text>
</comment>
<dbReference type="AlphaFoldDB" id="A0A2W4ZZS3"/>
<dbReference type="NCBIfam" id="NF002506">
    <property type="entry name" value="PRK01885.1"/>
    <property type="match status" value="1"/>
</dbReference>
<evidence type="ECO:0000256" key="5">
    <source>
        <dbReference type="SAM" id="MobiDB-lite"/>
    </source>
</evidence>
<dbReference type="PANTHER" id="PTHR30437">
    <property type="entry name" value="TRANSCRIPTION ELONGATION FACTOR GREA"/>
    <property type="match status" value="1"/>
</dbReference>
<organism evidence="8 9">
    <name type="scientific">Micavibrio aeruginosavorus</name>
    <dbReference type="NCBI Taxonomy" id="349221"/>
    <lineage>
        <taxon>Bacteria</taxon>
        <taxon>Pseudomonadati</taxon>
        <taxon>Bdellovibrionota</taxon>
        <taxon>Bdellovibrionia</taxon>
        <taxon>Bdellovibrionales</taxon>
        <taxon>Pseudobdellovibrionaceae</taxon>
        <taxon>Micavibrio</taxon>
    </lineage>
</organism>
<evidence type="ECO:0000259" key="7">
    <source>
        <dbReference type="Pfam" id="PF03449"/>
    </source>
</evidence>
<dbReference type="NCBIfam" id="TIGR01461">
    <property type="entry name" value="greB"/>
    <property type="match status" value="1"/>
</dbReference>
<feature type="compositionally biased region" description="Basic and acidic residues" evidence="5">
    <location>
        <begin position="1"/>
        <end position="10"/>
    </location>
</feature>
<dbReference type="PROSITE" id="PS00829">
    <property type="entry name" value="GREAB_1"/>
    <property type="match status" value="1"/>
</dbReference>
<protein>
    <recommendedName>
        <fullName evidence="4">Transcription elongation factor GreB</fullName>
    </recommendedName>
    <alternativeName>
        <fullName evidence="4">Transcript cleavage factor GreB</fullName>
    </alternativeName>
</protein>
<dbReference type="GO" id="GO:0032784">
    <property type="term" value="P:regulation of DNA-templated transcription elongation"/>
    <property type="evidence" value="ECO:0007669"/>
    <property type="project" value="UniProtKB-UniRule"/>
</dbReference>
<feature type="compositionally biased region" description="Acidic residues" evidence="5">
    <location>
        <begin position="11"/>
        <end position="22"/>
    </location>
</feature>
<feature type="region of interest" description="Disordered" evidence="5">
    <location>
        <begin position="1"/>
        <end position="31"/>
    </location>
</feature>
<dbReference type="InterPro" id="IPR018151">
    <property type="entry name" value="TF_GreA/GreB_CS"/>
</dbReference>
<comment type="function">
    <text evidence="4">Necessary for efficient RNA polymerase transcription elongation past template-encoded arresting sites. The arresting sites in DNA have the property of trapping a certain fraction of elongating RNA polymerases that pass through, resulting in locked ternary complexes. Cleavage of the nascent transcript by cleavage factors such as GreA or GreB allows the resumption of elongation from the new 3'terminus. GreB releases sequences of up to 9 nucleotides in length.</text>
</comment>
<sequence>MSKAFTKEGDGDGDNEDDDFEDLPPLPAGMKNLMTPEGYETLRKELHFLLHDERPRIVEIVSWAAGNGDRSENGDYIYNKKRLREIDRRVRYLTKRTESAEVVDPAKQQGIEQVFFGATVTYVREDDTEITVKLVSVDEADLDQGKINWLSPVARALMKARVGDTVDVRTGNGIETLEVLKIEYHLPS</sequence>
<keyword evidence="8" id="KW-0648">Protein biosynthesis</keyword>
<dbReference type="InterPro" id="IPR036805">
    <property type="entry name" value="Tscrpt_elong_fac_GreA/B_N_sf"/>
</dbReference>
<dbReference type="Pfam" id="PF03449">
    <property type="entry name" value="GreA_GreB_N"/>
    <property type="match status" value="1"/>
</dbReference>
<keyword evidence="1 4" id="KW-0805">Transcription regulation</keyword>
<dbReference type="Pfam" id="PF01272">
    <property type="entry name" value="GreA_GreB"/>
    <property type="match status" value="1"/>
</dbReference>
<dbReference type="SUPFAM" id="SSF46557">
    <property type="entry name" value="GreA transcript cleavage protein, N-terminal domain"/>
    <property type="match status" value="1"/>
</dbReference>
<keyword evidence="8" id="KW-0251">Elongation factor</keyword>
<dbReference type="GO" id="GO:0070063">
    <property type="term" value="F:RNA polymerase binding"/>
    <property type="evidence" value="ECO:0007669"/>
    <property type="project" value="InterPro"/>
</dbReference>
<dbReference type="GO" id="GO:0003746">
    <property type="term" value="F:translation elongation factor activity"/>
    <property type="evidence" value="ECO:0007669"/>
    <property type="project" value="UniProtKB-KW"/>
</dbReference>
<evidence type="ECO:0000259" key="6">
    <source>
        <dbReference type="Pfam" id="PF01272"/>
    </source>
</evidence>
<name>A0A2W4ZZS3_9BACT</name>
<dbReference type="InterPro" id="IPR006358">
    <property type="entry name" value="Tscrpt_elong_fac_GreB"/>
</dbReference>
<dbReference type="InterPro" id="IPR023459">
    <property type="entry name" value="Tscrpt_elong_fac_GreA/B_fam"/>
</dbReference>
<dbReference type="PIRSF" id="PIRSF006092">
    <property type="entry name" value="GreA_GreB"/>
    <property type="match status" value="1"/>
</dbReference>
<dbReference type="EMBL" id="QFNK01000085">
    <property type="protein sequence ID" value="PZO86896.1"/>
    <property type="molecule type" value="Genomic_DNA"/>
</dbReference>
<dbReference type="InterPro" id="IPR028624">
    <property type="entry name" value="Tscrpt_elong_fac_GreA/B"/>
</dbReference>
<dbReference type="InterPro" id="IPR036953">
    <property type="entry name" value="GreA/GreB_C_sf"/>
</dbReference>
<gene>
    <name evidence="4" type="primary">greB</name>
    <name evidence="8" type="ORF">DI626_05310</name>
</gene>
<dbReference type="PANTHER" id="PTHR30437:SF6">
    <property type="entry name" value="TRANSCRIPTION ELONGATION FACTOR GREB"/>
    <property type="match status" value="1"/>
</dbReference>
<dbReference type="FunFam" id="1.10.287.180:FF:000001">
    <property type="entry name" value="Transcription elongation factor GreA"/>
    <property type="match status" value="1"/>
</dbReference>
<dbReference type="SUPFAM" id="SSF54534">
    <property type="entry name" value="FKBP-like"/>
    <property type="match status" value="1"/>
</dbReference>
<evidence type="ECO:0000256" key="3">
    <source>
        <dbReference type="ARBA" id="ARBA00023163"/>
    </source>
</evidence>
<proteinExistence type="inferred from homology"/>
<dbReference type="InterPro" id="IPR022691">
    <property type="entry name" value="Tscrpt_elong_fac_GreA/B_N"/>
</dbReference>